<evidence type="ECO:0000313" key="6">
    <source>
        <dbReference type="Proteomes" id="UP000283644"/>
    </source>
</evidence>
<evidence type="ECO:0000313" key="5">
    <source>
        <dbReference type="EMBL" id="RHW27303.1"/>
    </source>
</evidence>
<dbReference type="InterPro" id="IPR000014">
    <property type="entry name" value="PAS"/>
</dbReference>
<dbReference type="InterPro" id="IPR000160">
    <property type="entry name" value="GGDEF_dom"/>
</dbReference>
<comment type="caution">
    <text evidence="5">The sequence shown here is derived from an EMBL/GenBank/DDBJ whole genome shotgun (WGS) entry which is preliminary data.</text>
</comment>
<dbReference type="SUPFAM" id="SSF141868">
    <property type="entry name" value="EAL domain-like"/>
    <property type="match status" value="1"/>
</dbReference>
<evidence type="ECO:0000259" key="2">
    <source>
        <dbReference type="PROSITE" id="PS50113"/>
    </source>
</evidence>
<dbReference type="InterPro" id="IPR001610">
    <property type="entry name" value="PAC"/>
</dbReference>
<evidence type="ECO:0000259" key="4">
    <source>
        <dbReference type="PROSITE" id="PS50887"/>
    </source>
</evidence>
<protein>
    <submittedName>
        <fullName evidence="5">EAL domain-containing protein</fullName>
    </submittedName>
</protein>
<evidence type="ECO:0000259" key="1">
    <source>
        <dbReference type="PROSITE" id="PS50112"/>
    </source>
</evidence>
<dbReference type="CDD" id="cd01949">
    <property type="entry name" value="GGDEF"/>
    <property type="match status" value="1"/>
</dbReference>
<dbReference type="EMBL" id="QXGH01000013">
    <property type="protein sequence ID" value="RHW27303.1"/>
    <property type="molecule type" value="Genomic_DNA"/>
</dbReference>
<dbReference type="SMART" id="SM00091">
    <property type="entry name" value="PAS"/>
    <property type="match status" value="2"/>
</dbReference>
<dbReference type="RefSeq" id="WP_118924845.1">
    <property type="nucleotide sequence ID" value="NZ_QXGH01000013.1"/>
</dbReference>
<dbReference type="InterPro" id="IPR035965">
    <property type="entry name" value="PAS-like_dom_sf"/>
</dbReference>
<dbReference type="CDD" id="cd00130">
    <property type="entry name" value="PAS"/>
    <property type="match status" value="2"/>
</dbReference>
<dbReference type="PANTHER" id="PTHR44757:SF2">
    <property type="entry name" value="BIOFILM ARCHITECTURE MAINTENANCE PROTEIN MBAA"/>
    <property type="match status" value="1"/>
</dbReference>
<dbReference type="Proteomes" id="UP000283644">
    <property type="component" value="Unassembled WGS sequence"/>
</dbReference>
<feature type="domain" description="GGDEF" evidence="4">
    <location>
        <begin position="296"/>
        <end position="428"/>
    </location>
</feature>
<dbReference type="NCBIfam" id="TIGR00229">
    <property type="entry name" value="sensory_box"/>
    <property type="match status" value="2"/>
</dbReference>
<dbReference type="SUPFAM" id="SSF55073">
    <property type="entry name" value="Nucleotide cyclase"/>
    <property type="match status" value="1"/>
</dbReference>
<accession>A0A417Y3Q7</accession>
<dbReference type="Gene3D" id="3.30.70.270">
    <property type="match status" value="1"/>
</dbReference>
<dbReference type="InterPro" id="IPR043128">
    <property type="entry name" value="Rev_trsase/Diguanyl_cyclase"/>
</dbReference>
<dbReference type="InterPro" id="IPR001633">
    <property type="entry name" value="EAL_dom"/>
</dbReference>
<proteinExistence type="predicted"/>
<dbReference type="PROSITE" id="PS50112">
    <property type="entry name" value="PAS"/>
    <property type="match status" value="2"/>
</dbReference>
<dbReference type="AlphaFoldDB" id="A0A417Y3Q7"/>
<dbReference type="SMART" id="SM00086">
    <property type="entry name" value="PAC"/>
    <property type="match status" value="2"/>
</dbReference>
<dbReference type="InterPro" id="IPR035919">
    <property type="entry name" value="EAL_sf"/>
</dbReference>
<dbReference type="SMART" id="SM00267">
    <property type="entry name" value="GGDEF"/>
    <property type="match status" value="1"/>
</dbReference>
<dbReference type="SUPFAM" id="SSF55785">
    <property type="entry name" value="PYP-like sensor domain (PAS domain)"/>
    <property type="match status" value="2"/>
</dbReference>
<dbReference type="PROSITE" id="PS50113">
    <property type="entry name" value="PAC"/>
    <property type="match status" value="1"/>
</dbReference>
<dbReference type="Gene3D" id="3.20.20.450">
    <property type="entry name" value="EAL domain"/>
    <property type="match status" value="1"/>
</dbReference>
<dbReference type="InterPro" id="IPR052155">
    <property type="entry name" value="Biofilm_reg_signaling"/>
</dbReference>
<dbReference type="OrthoDB" id="23692at2"/>
<evidence type="ECO:0000259" key="3">
    <source>
        <dbReference type="PROSITE" id="PS50883"/>
    </source>
</evidence>
<dbReference type="NCBIfam" id="TIGR00254">
    <property type="entry name" value="GGDEF"/>
    <property type="match status" value="1"/>
</dbReference>
<dbReference type="Gene3D" id="3.30.450.20">
    <property type="entry name" value="PAS domain"/>
    <property type="match status" value="2"/>
</dbReference>
<dbReference type="PANTHER" id="PTHR44757">
    <property type="entry name" value="DIGUANYLATE CYCLASE DGCP"/>
    <property type="match status" value="1"/>
</dbReference>
<gene>
    <name evidence="5" type="ORF">D0Z08_09075</name>
</gene>
<dbReference type="InterPro" id="IPR000700">
    <property type="entry name" value="PAS-assoc_C"/>
</dbReference>
<organism evidence="5 6">
    <name type="scientific">Nocardioides immobilis</name>
    <dbReference type="NCBI Taxonomy" id="2049295"/>
    <lineage>
        <taxon>Bacteria</taxon>
        <taxon>Bacillati</taxon>
        <taxon>Actinomycetota</taxon>
        <taxon>Actinomycetes</taxon>
        <taxon>Propionibacteriales</taxon>
        <taxon>Nocardioidaceae</taxon>
        <taxon>Nocardioides</taxon>
    </lineage>
</organism>
<dbReference type="PROSITE" id="PS50883">
    <property type="entry name" value="EAL"/>
    <property type="match status" value="1"/>
</dbReference>
<dbReference type="Pfam" id="PF00990">
    <property type="entry name" value="GGDEF"/>
    <property type="match status" value="1"/>
</dbReference>
<feature type="domain" description="PAC" evidence="2">
    <location>
        <begin position="212"/>
        <end position="264"/>
    </location>
</feature>
<dbReference type="Pfam" id="PF13426">
    <property type="entry name" value="PAS_9"/>
    <property type="match status" value="2"/>
</dbReference>
<dbReference type="FunFam" id="3.20.20.450:FF:000001">
    <property type="entry name" value="Cyclic di-GMP phosphodiesterase yahA"/>
    <property type="match status" value="1"/>
</dbReference>
<sequence length="699" mass="76861">MQAEDAARFDHEERLRLVIEAVPNAMIMVNDRGRIVLVNSEAERAFGYSRAELLSMRVEQLLPHQFRRSHEGYRAEFFATPDRRGMGLGRELFGLRKDGTEMPIEIGLNPITMGDEQFVLAAVIDITERLRGQAAADAARDHQLRRSILDTIPFSIIATDAGGRILTANPAALSLLGYRSEELIGSWLTKIDAEPRERSADGSPSFADAVGAEVEWTYRRKDGRLIPVNEAVVDLRGDDAGQTGFLLVAYDITKRIEGRARVQFMANHDALTSLPNRAMLMRHLDETIAKAAGNGTGVALLLLDLDHFKRVNDSLGHHVGDELLLEVSERLLGWIRRGDLVARLGGDEFVVVFGGIGARDDVTERLDELQTALGPVVVQGYELVVTASTGGAVYPHDGTTASQLLKHADVAMYRAKAAGRNNAQWFEPTMLEDINDKLSLSARLRQALVARELSTVYQPQIDLRTGMLVGFEALARWWAPDIGSVSPERFIPVAEDSGLIQELGGWVLRKACADIAELQHELGRTLRLAVNVSPRQLRGTSWLDEVLAALAESGLEPGQLELEITEGLLIDDHGDAVDLLDRMRDHGVRIVVDDFGRGYSSLAYLTRFPIDKIKIDKSFVHQIESVDAGAAIVDAIIVMAHALGLAVVAEGVETTEQRRYLSARECDEVQGYLYSHGLPRDEVAAAVRRIEAGEDVGVS</sequence>
<dbReference type="InterPro" id="IPR029787">
    <property type="entry name" value="Nucleotide_cyclase"/>
</dbReference>
<dbReference type="FunFam" id="3.30.70.270:FF:000001">
    <property type="entry name" value="Diguanylate cyclase domain protein"/>
    <property type="match status" value="1"/>
</dbReference>
<reference evidence="5 6" key="1">
    <citation type="submission" date="2018-09" db="EMBL/GenBank/DDBJ databases">
        <title>Genome sequencing of Nocardioides immobilis CCTCC AB 2017083 for comparison to Nocardioides silvaticus.</title>
        <authorList>
            <person name="Li C."/>
            <person name="Wang G."/>
        </authorList>
    </citation>
    <scope>NUCLEOTIDE SEQUENCE [LARGE SCALE GENOMIC DNA]</scope>
    <source>
        <strain evidence="5 6">CCTCC AB 2017083</strain>
    </source>
</reference>
<dbReference type="CDD" id="cd01948">
    <property type="entry name" value="EAL"/>
    <property type="match status" value="1"/>
</dbReference>
<feature type="domain" description="PAS" evidence="1">
    <location>
        <begin position="11"/>
        <end position="55"/>
    </location>
</feature>
<dbReference type="Pfam" id="PF00563">
    <property type="entry name" value="EAL"/>
    <property type="match status" value="1"/>
</dbReference>
<dbReference type="SMART" id="SM00052">
    <property type="entry name" value="EAL"/>
    <property type="match status" value="1"/>
</dbReference>
<name>A0A417Y3Q7_9ACTN</name>
<keyword evidence="6" id="KW-1185">Reference proteome</keyword>
<feature type="domain" description="EAL" evidence="3">
    <location>
        <begin position="437"/>
        <end position="691"/>
    </location>
</feature>
<dbReference type="PROSITE" id="PS50887">
    <property type="entry name" value="GGDEF"/>
    <property type="match status" value="1"/>
</dbReference>
<feature type="domain" description="PAS" evidence="1">
    <location>
        <begin position="141"/>
        <end position="185"/>
    </location>
</feature>